<dbReference type="Gene3D" id="3.80.10.10">
    <property type="entry name" value="Ribonuclease Inhibitor"/>
    <property type="match status" value="1"/>
</dbReference>
<dbReference type="OrthoDB" id="3219396at2759"/>
<dbReference type="EMBL" id="PQFF01000310">
    <property type="protein sequence ID" value="RHZ62391.1"/>
    <property type="molecule type" value="Genomic_DNA"/>
</dbReference>
<accession>A0A397HGY9</accession>
<evidence type="ECO:0000313" key="1">
    <source>
        <dbReference type="EMBL" id="RHZ62391.1"/>
    </source>
</evidence>
<gene>
    <name evidence="1" type="ORF">Glove_340g67</name>
</gene>
<proteinExistence type="predicted"/>
<protein>
    <recommendedName>
        <fullName evidence="3">F-box domain-containing protein</fullName>
    </recommendedName>
</protein>
<evidence type="ECO:0000313" key="2">
    <source>
        <dbReference type="Proteomes" id="UP000266861"/>
    </source>
</evidence>
<organism evidence="1 2">
    <name type="scientific">Diversispora epigaea</name>
    <dbReference type="NCBI Taxonomy" id="1348612"/>
    <lineage>
        <taxon>Eukaryota</taxon>
        <taxon>Fungi</taxon>
        <taxon>Fungi incertae sedis</taxon>
        <taxon>Mucoromycota</taxon>
        <taxon>Glomeromycotina</taxon>
        <taxon>Glomeromycetes</taxon>
        <taxon>Diversisporales</taxon>
        <taxon>Diversisporaceae</taxon>
        <taxon>Diversispora</taxon>
    </lineage>
</organism>
<comment type="caution">
    <text evidence="1">The sequence shown here is derived from an EMBL/GenBank/DDBJ whole genome shotgun (WGS) entry which is preliminary data.</text>
</comment>
<name>A0A397HGY9_9GLOM</name>
<keyword evidence="2" id="KW-1185">Reference proteome</keyword>
<dbReference type="SUPFAM" id="SSF52047">
    <property type="entry name" value="RNI-like"/>
    <property type="match status" value="1"/>
</dbReference>
<dbReference type="Proteomes" id="UP000266861">
    <property type="component" value="Unassembled WGS sequence"/>
</dbReference>
<dbReference type="AlphaFoldDB" id="A0A397HGY9"/>
<reference evidence="1 2" key="1">
    <citation type="submission" date="2018-08" db="EMBL/GenBank/DDBJ databases">
        <title>Genome and evolution of the arbuscular mycorrhizal fungus Diversispora epigaea (formerly Glomus versiforme) and its bacterial endosymbionts.</title>
        <authorList>
            <person name="Sun X."/>
            <person name="Fei Z."/>
            <person name="Harrison M."/>
        </authorList>
    </citation>
    <scope>NUCLEOTIDE SEQUENCE [LARGE SCALE GENOMIC DNA]</scope>
    <source>
        <strain evidence="1 2">IT104</strain>
    </source>
</reference>
<dbReference type="InterPro" id="IPR032675">
    <property type="entry name" value="LRR_dom_sf"/>
</dbReference>
<evidence type="ECO:0008006" key="3">
    <source>
        <dbReference type="Google" id="ProtNLM"/>
    </source>
</evidence>
<sequence length="429" mass="49981">MAATLPDLCFEEIFSYFKYDYSTLFSCLLTNRVWCRNAVPYLWKCPFRKSLTTLNAYHLIRTYLSCLNNVELSILNSHGLYINDKNAIFEYGRYAEELPFKYLNDAIRSWMKLKVDFWKYEKLLQPISTVICHMLMRQEANIKNVGIELDRENFPELGAFSEYQNCLSRVRNLELYMDRYCTFTRSQSFLGFLFQIATSCSNISRLIINSNNNSNFHSLSPDVIAGIILSQKNIEELSLNGIITPTIIYALQRQVHSLKILKFENVKFKGISFTWLNRCKKLETIAFIRCNGMLLDSGLSYLTTNIKNLEILDDKESFTSSSVIEVFHSIGENLMTLKLNIIDNNIMNVISMCCLNLEFIDVEVPDEMYTVVRRWIETLPVKSFDLHSDDDDDKYIIDESEIGEADVNKIDESDEFEEFDGFDDKFDNE</sequence>